<accession>A0AAP0KMF1</accession>
<evidence type="ECO:0000313" key="3">
    <source>
        <dbReference type="EMBL" id="KAK9154428.1"/>
    </source>
</evidence>
<feature type="region of interest" description="Disordered" evidence="2">
    <location>
        <begin position="1"/>
        <end position="42"/>
    </location>
</feature>
<dbReference type="PANTHER" id="PTHR14009">
    <property type="entry name" value="LEUCINE ZIPPER-EF-HAND CONTAINING TRANSMEMBRANE PROTEIN"/>
    <property type="match status" value="1"/>
</dbReference>
<proteinExistence type="predicted"/>
<feature type="compositionally biased region" description="Basic and acidic residues" evidence="2">
    <location>
        <begin position="12"/>
        <end position="22"/>
    </location>
</feature>
<keyword evidence="1" id="KW-0175">Coiled coil</keyword>
<gene>
    <name evidence="3" type="ORF">Sjap_001908</name>
</gene>
<sequence length="230" mass="26493">MQEELIKEEEEKEKGEQARTKDSSSSQEDAALTEMIDPTSGEARGQVIAKTLEKQVQLCELSRALAVLASASSVSREREEFMRLVNKEIELYNRLVEKEDTKGEAEAKKAYRAAREEVNQASEKAEGDKVSSALIDRVDAVLQKLEKEIDNVDAKIGDRWRILDRYINILQIYFPVTYLWSSMPSQLGQLFHSQLYFTFQLPLSHIFVKSFHMCLDLEFKVPVRHRLHDL</sequence>
<organism evidence="3 4">
    <name type="scientific">Stephania japonica</name>
    <dbReference type="NCBI Taxonomy" id="461633"/>
    <lineage>
        <taxon>Eukaryota</taxon>
        <taxon>Viridiplantae</taxon>
        <taxon>Streptophyta</taxon>
        <taxon>Embryophyta</taxon>
        <taxon>Tracheophyta</taxon>
        <taxon>Spermatophyta</taxon>
        <taxon>Magnoliopsida</taxon>
        <taxon>Ranunculales</taxon>
        <taxon>Menispermaceae</taxon>
        <taxon>Menispermoideae</taxon>
        <taxon>Cissampelideae</taxon>
        <taxon>Stephania</taxon>
    </lineage>
</organism>
<protein>
    <submittedName>
        <fullName evidence="3">Uncharacterized protein</fullName>
    </submittedName>
</protein>
<dbReference type="GO" id="GO:0030003">
    <property type="term" value="P:intracellular monoatomic cation homeostasis"/>
    <property type="evidence" value="ECO:0007669"/>
    <property type="project" value="TreeGrafter"/>
</dbReference>
<evidence type="ECO:0000313" key="4">
    <source>
        <dbReference type="Proteomes" id="UP001417504"/>
    </source>
</evidence>
<dbReference type="EMBL" id="JBBNAE010000001">
    <property type="protein sequence ID" value="KAK9154428.1"/>
    <property type="molecule type" value="Genomic_DNA"/>
</dbReference>
<dbReference type="AlphaFoldDB" id="A0AAP0KMF1"/>
<reference evidence="3 4" key="1">
    <citation type="submission" date="2024-01" db="EMBL/GenBank/DDBJ databases">
        <title>Genome assemblies of Stephania.</title>
        <authorList>
            <person name="Yang L."/>
        </authorList>
    </citation>
    <scope>NUCLEOTIDE SEQUENCE [LARGE SCALE GENOMIC DNA]</scope>
    <source>
        <strain evidence="3">QJT</strain>
        <tissue evidence="3">Leaf</tissue>
    </source>
</reference>
<evidence type="ECO:0000256" key="2">
    <source>
        <dbReference type="SAM" id="MobiDB-lite"/>
    </source>
</evidence>
<dbReference type="InterPro" id="IPR044202">
    <property type="entry name" value="LETM1/MDM38-like"/>
</dbReference>
<feature type="coiled-coil region" evidence="1">
    <location>
        <begin position="104"/>
        <end position="155"/>
    </location>
</feature>
<evidence type="ECO:0000256" key="1">
    <source>
        <dbReference type="SAM" id="Coils"/>
    </source>
</evidence>
<keyword evidence="4" id="KW-1185">Reference proteome</keyword>
<feature type="compositionally biased region" description="Acidic residues" evidence="2">
    <location>
        <begin position="1"/>
        <end position="11"/>
    </location>
</feature>
<dbReference type="Proteomes" id="UP001417504">
    <property type="component" value="Unassembled WGS sequence"/>
</dbReference>
<comment type="caution">
    <text evidence="3">The sequence shown here is derived from an EMBL/GenBank/DDBJ whole genome shotgun (WGS) entry which is preliminary data.</text>
</comment>
<name>A0AAP0KMF1_9MAGN</name>
<dbReference type="PANTHER" id="PTHR14009:SF1">
    <property type="entry name" value="MITOCHONDRIAL PROTON_CALCIUM EXCHANGER PROTEIN"/>
    <property type="match status" value="1"/>
</dbReference>
<dbReference type="GO" id="GO:0005743">
    <property type="term" value="C:mitochondrial inner membrane"/>
    <property type="evidence" value="ECO:0007669"/>
    <property type="project" value="InterPro"/>
</dbReference>